<dbReference type="Pfam" id="PF01168">
    <property type="entry name" value="Ala_racemase_N"/>
    <property type="match status" value="1"/>
</dbReference>
<dbReference type="EMBL" id="BHVP01000007">
    <property type="protein sequence ID" value="GCA73782.1"/>
    <property type="molecule type" value="Genomic_DNA"/>
</dbReference>
<feature type="transmembrane region" description="Helical" evidence="4">
    <location>
        <begin position="40"/>
        <end position="59"/>
    </location>
</feature>
<keyword evidence="4" id="KW-0812">Transmembrane</keyword>
<dbReference type="PANTHER" id="PTHR30511:SF3">
    <property type="entry name" value="LYSINE RACEMASE"/>
    <property type="match status" value="1"/>
</dbReference>
<feature type="transmembrane region" description="Helical" evidence="4">
    <location>
        <begin position="148"/>
        <end position="170"/>
    </location>
</feature>
<comment type="cofactor">
    <cofactor evidence="1">
        <name>pyridoxal 5'-phosphate</name>
        <dbReference type="ChEBI" id="CHEBI:597326"/>
    </cofactor>
</comment>
<organism evidence="6 7">
    <name type="scientific">Microcystis aeruginosa NIES-2520</name>
    <dbReference type="NCBI Taxonomy" id="2303982"/>
    <lineage>
        <taxon>Bacteria</taxon>
        <taxon>Bacillati</taxon>
        <taxon>Cyanobacteriota</taxon>
        <taxon>Cyanophyceae</taxon>
        <taxon>Oscillatoriophycideae</taxon>
        <taxon>Chroococcales</taxon>
        <taxon>Microcystaceae</taxon>
        <taxon>Microcystis</taxon>
    </lineage>
</organism>
<dbReference type="GO" id="GO:0050157">
    <property type="term" value="F:ornithine racemase activity"/>
    <property type="evidence" value="ECO:0007669"/>
    <property type="project" value="UniProtKB-EC"/>
</dbReference>
<reference evidence="6 7" key="1">
    <citation type="submission" date="2018-09" db="EMBL/GenBank/DDBJ databases">
        <title>Evolutionary history of phycoerythrin pigmentation in the water bloom-forming cyanobacterium Microcystis aeruginosa.</title>
        <authorList>
            <person name="Tanabe Y."/>
            <person name="Tanabe Y."/>
            <person name="Yamaguchi H."/>
        </authorList>
    </citation>
    <scope>NUCLEOTIDE SEQUENCE [LARGE SCALE GENOMIC DNA]</scope>
    <source>
        <strain evidence="6 7">NIES-2520</strain>
    </source>
</reference>
<evidence type="ECO:0000256" key="4">
    <source>
        <dbReference type="SAM" id="Phobius"/>
    </source>
</evidence>
<dbReference type="InterPro" id="IPR001608">
    <property type="entry name" value="Ala_racemase_N"/>
</dbReference>
<dbReference type="InterPro" id="IPR000821">
    <property type="entry name" value="Ala_racemase"/>
</dbReference>
<dbReference type="Proteomes" id="UP000324917">
    <property type="component" value="Unassembled WGS sequence"/>
</dbReference>
<keyword evidence="2" id="KW-0663">Pyridoxal phosphate</keyword>
<dbReference type="Gene3D" id="3.20.20.10">
    <property type="entry name" value="Alanine racemase"/>
    <property type="match status" value="1"/>
</dbReference>
<evidence type="ECO:0000256" key="1">
    <source>
        <dbReference type="ARBA" id="ARBA00001933"/>
    </source>
</evidence>
<comment type="caution">
    <text evidence="6">The sequence shown here is derived from an EMBL/GenBank/DDBJ whole genome shotgun (WGS) entry which is preliminary data.</text>
</comment>
<name>A0A5A5RKP7_MICAE</name>
<dbReference type="GO" id="GO:0030170">
    <property type="term" value="F:pyridoxal phosphate binding"/>
    <property type="evidence" value="ECO:0007669"/>
    <property type="project" value="TreeGrafter"/>
</dbReference>
<dbReference type="SUPFAM" id="SSF51419">
    <property type="entry name" value="PLP-binding barrel"/>
    <property type="match status" value="1"/>
</dbReference>
<dbReference type="PANTHER" id="PTHR30511">
    <property type="entry name" value="ALANINE RACEMASE"/>
    <property type="match status" value="1"/>
</dbReference>
<evidence type="ECO:0000313" key="6">
    <source>
        <dbReference type="EMBL" id="GCA73782.1"/>
    </source>
</evidence>
<keyword evidence="4" id="KW-0472">Membrane</keyword>
<dbReference type="GO" id="GO:0008784">
    <property type="term" value="F:alanine racemase activity"/>
    <property type="evidence" value="ECO:0007669"/>
    <property type="project" value="TreeGrafter"/>
</dbReference>
<keyword evidence="4" id="KW-1133">Transmembrane helix</keyword>
<dbReference type="AlphaFoldDB" id="A0A5A5RKP7"/>
<dbReference type="EC" id="5.1.1.12" evidence="6"/>
<dbReference type="InterPro" id="IPR029066">
    <property type="entry name" value="PLP-binding_barrel"/>
</dbReference>
<evidence type="ECO:0000313" key="7">
    <source>
        <dbReference type="Proteomes" id="UP000324917"/>
    </source>
</evidence>
<evidence type="ECO:0000259" key="5">
    <source>
        <dbReference type="Pfam" id="PF01168"/>
    </source>
</evidence>
<feature type="domain" description="Alanine racemase N-terminal" evidence="5">
    <location>
        <begin position="10"/>
        <end position="164"/>
    </location>
</feature>
<evidence type="ECO:0000256" key="2">
    <source>
        <dbReference type="ARBA" id="ARBA00022898"/>
    </source>
</evidence>
<accession>A0A5A5RKP7</accession>
<protein>
    <submittedName>
        <fullName evidence="6">Ornithine racemase</fullName>
        <ecNumber evidence="6">5.1.1.12</ecNumber>
    </submittedName>
</protein>
<proteinExistence type="predicted"/>
<dbReference type="GO" id="GO:0005829">
    <property type="term" value="C:cytosol"/>
    <property type="evidence" value="ECO:0007669"/>
    <property type="project" value="TreeGrafter"/>
</dbReference>
<evidence type="ECO:0000256" key="3">
    <source>
        <dbReference type="ARBA" id="ARBA00023235"/>
    </source>
</evidence>
<keyword evidence="3 6" id="KW-0413">Isomerase</keyword>
<gene>
    <name evidence="6" type="primary">orr_2</name>
    <name evidence="6" type="ORF">MiTe_00602</name>
</gene>
<sequence length="171" mass="18862">MKDLLPRIEISLPKIRHHDRLLCQLYGSKGLSVMGVSKAILGYPSIALAMIQGGVNFIADSRIENILKMKQAGIVTTFVLLRTAFSQAESVVNIADISLNTELATIQELSYYAQEKQKIHRIIIMTELGDLGEGVLPKALVKFIKKNLAFPFIKIVGLGCNLACYIPMLFG</sequence>